<proteinExistence type="predicted"/>
<protein>
    <submittedName>
        <fullName evidence="2">Uncharacterized protein</fullName>
    </submittedName>
</protein>
<dbReference type="RefSeq" id="WP_128520391.1">
    <property type="nucleotide sequence ID" value="NZ_JALFCT010000047.1"/>
</dbReference>
<organism evidence="2 3">
    <name type="scientific">Absicoccus porci</name>
    <dbReference type="NCBI Taxonomy" id="2486576"/>
    <lineage>
        <taxon>Bacteria</taxon>
        <taxon>Bacillati</taxon>
        <taxon>Bacillota</taxon>
        <taxon>Erysipelotrichia</taxon>
        <taxon>Erysipelotrichales</taxon>
        <taxon>Erysipelotrichaceae</taxon>
        <taxon>Absicoccus</taxon>
    </lineage>
</organism>
<reference evidence="2 3" key="1">
    <citation type="submission" date="2018-11" db="EMBL/GenBank/DDBJ databases">
        <title>Clostridium sp. nov., a member of the family Erysipelotrichaceae isolated from pig faeces.</title>
        <authorList>
            <person name="Chang Y.-H."/>
        </authorList>
    </citation>
    <scope>NUCLEOTIDE SEQUENCE [LARGE SCALE GENOMIC DNA]</scope>
    <source>
        <strain evidence="2 3">YH-panp20</strain>
    </source>
</reference>
<dbReference type="AlphaFoldDB" id="A0A3N0I0D2"/>
<keyword evidence="3" id="KW-1185">Reference proteome</keyword>
<feature type="transmembrane region" description="Helical" evidence="1">
    <location>
        <begin position="7"/>
        <end position="26"/>
    </location>
</feature>
<keyword evidence="1" id="KW-0812">Transmembrane</keyword>
<dbReference type="Proteomes" id="UP000276568">
    <property type="component" value="Unassembled WGS sequence"/>
</dbReference>
<keyword evidence="1" id="KW-1133">Transmembrane helix</keyword>
<comment type="caution">
    <text evidence="2">The sequence shown here is derived from an EMBL/GenBank/DDBJ whole genome shotgun (WGS) entry which is preliminary data.</text>
</comment>
<evidence type="ECO:0000256" key="1">
    <source>
        <dbReference type="SAM" id="Phobius"/>
    </source>
</evidence>
<accession>A0A3N0I0D2</accession>
<keyword evidence="1" id="KW-0472">Membrane</keyword>
<feature type="transmembrane region" description="Helical" evidence="1">
    <location>
        <begin position="32"/>
        <end position="53"/>
    </location>
</feature>
<evidence type="ECO:0000313" key="2">
    <source>
        <dbReference type="EMBL" id="RNM30481.1"/>
    </source>
</evidence>
<name>A0A3N0I0D2_9FIRM</name>
<gene>
    <name evidence="2" type="ORF">EDX97_06745</name>
</gene>
<sequence>MLHRYMLYLTIYLIVFVVLVLLLIFFRKAKRVYPIVFGCALVLEVIFMHNYLFDMPQAFKQNYEERKGTVQSVTGTDFKVDGITYRGDTNGLKKGDTVTFECLSHTHYASIHTVNGQKPTIKDEG</sequence>
<dbReference type="EMBL" id="RJQC01000002">
    <property type="protein sequence ID" value="RNM30481.1"/>
    <property type="molecule type" value="Genomic_DNA"/>
</dbReference>
<evidence type="ECO:0000313" key="3">
    <source>
        <dbReference type="Proteomes" id="UP000276568"/>
    </source>
</evidence>